<dbReference type="Proteomes" id="UP000013523">
    <property type="component" value="Chromosome"/>
</dbReference>
<dbReference type="RefSeq" id="WP_015616619.1">
    <property type="nucleotide sequence ID" value="NC_021182.1"/>
</dbReference>
<dbReference type="HOGENOM" id="CLU_188237_0_0_9"/>
<dbReference type="OrthoDB" id="1739737at2"/>
<dbReference type="KEGG" id="cpas:Clopa_3551"/>
<sequence>MDEHKCIQEQRIRDLETGMAETRVYVKMIKEDITDIKQSVKEIKALPELQNDANIEACQSIIIELIKLADLSIKILGAIVGAIKLLGK</sequence>
<dbReference type="PATRIC" id="fig|86416.3.peg.3551"/>
<reference evidence="1 2" key="1">
    <citation type="submission" date="2012-01" db="EMBL/GenBank/DDBJ databases">
        <title>Complete sequence of chromosome of Clostridium pasteurianum BC1.</title>
        <authorList>
            <consortium name="US DOE Joint Genome Institute"/>
            <person name="Lucas S."/>
            <person name="Han J."/>
            <person name="Lapidus A."/>
            <person name="Cheng J.-F."/>
            <person name="Goodwin L."/>
            <person name="Pitluck S."/>
            <person name="Peters L."/>
            <person name="Mikhailova N."/>
            <person name="Teshima H."/>
            <person name="Detter J.C."/>
            <person name="Han C."/>
            <person name="Tapia R."/>
            <person name="Land M."/>
            <person name="Hauser L."/>
            <person name="Kyrpides N."/>
            <person name="Ivanova N."/>
            <person name="Pagani I."/>
            <person name="Dunn J."/>
            <person name="Taghavi S."/>
            <person name="Francis A."/>
            <person name="van der Lelie D."/>
            <person name="Woyke T."/>
        </authorList>
    </citation>
    <scope>NUCLEOTIDE SEQUENCE [LARGE SCALE GENOMIC DNA]</scope>
    <source>
        <strain evidence="1 2">BC1</strain>
    </source>
</reference>
<dbReference type="eggNOG" id="ENOG50342DQ">
    <property type="taxonomic scope" value="Bacteria"/>
</dbReference>
<protein>
    <submittedName>
        <fullName evidence="1">Uncharacterized protein</fullName>
    </submittedName>
</protein>
<proteinExistence type="predicted"/>
<name>R4K9G0_CLOPA</name>
<keyword evidence="2" id="KW-1185">Reference proteome</keyword>
<dbReference type="EMBL" id="CP003261">
    <property type="protein sequence ID" value="AGK98336.1"/>
    <property type="molecule type" value="Genomic_DNA"/>
</dbReference>
<dbReference type="AlphaFoldDB" id="R4K9G0"/>
<evidence type="ECO:0000313" key="1">
    <source>
        <dbReference type="EMBL" id="AGK98336.1"/>
    </source>
</evidence>
<organism evidence="1 2">
    <name type="scientific">Clostridium pasteurianum BC1</name>
    <dbReference type="NCBI Taxonomy" id="86416"/>
    <lineage>
        <taxon>Bacteria</taxon>
        <taxon>Bacillati</taxon>
        <taxon>Bacillota</taxon>
        <taxon>Clostridia</taxon>
        <taxon>Eubacteriales</taxon>
        <taxon>Clostridiaceae</taxon>
        <taxon>Clostridium</taxon>
    </lineage>
</organism>
<gene>
    <name evidence="1" type="ORF">Clopa_3551</name>
</gene>
<evidence type="ECO:0000313" key="2">
    <source>
        <dbReference type="Proteomes" id="UP000013523"/>
    </source>
</evidence>
<accession>R4K9G0</accession>